<accession>A0ABR3F976</accession>
<comment type="caution">
    <text evidence="1">The sequence shown here is derived from an EMBL/GenBank/DDBJ whole genome shotgun (WGS) entry which is preliminary data.</text>
</comment>
<evidence type="ECO:0000313" key="2">
    <source>
        <dbReference type="Proteomes" id="UP001465976"/>
    </source>
</evidence>
<sequence length="151" mass="16961">MNTFALALIGISKPDLLDAGCAAISHDANWMDAVYHRLPVTSNIDIIRYLYYRRLLYKTPSRTHLKDIIYPDRTWDPDRALLEQALLLAHENQDNLIPTFVEFREPNSPPRFVFVRVWVVGSGDIDVHSASRGGGSSNAATVDTTAVLPRL</sequence>
<name>A0ABR3F976_9AGAR</name>
<dbReference type="Proteomes" id="UP001465976">
    <property type="component" value="Unassembled WGS sequence"/>
</dbReference>
<reference evidence="1 2" key="1">
    <citation type="submission" date="2024-02" db="EMBL/GenBank/DDBJ databases">
        <title>A draft genome for the cacao thread blight pathogen Marasmius crinis-equi.</title>
        <authorList>
            <person name="Cohen S.P."/>
            <person name="Baruah I.K."/>
            <person name="Amoako-Attah I."/>
            <person name="Bukari Y."/>
            <person name="Meinhardt L.W."/>
            <person name="Bailey B.A."/>
        </authorList>
    </citation>
    <scope>NUCLEOTIDE SEQUENCE [LARGE SCALE GENOMIC DNA]</scope>
    <source>
        <strain evidence="1 2">GH-76</strain>
    </source>
</reference>
<organism evidence="1 2">
    <name type="scientific">Marasmius crinis-equi</name>
    <dbReference type="NCBI Taxonomy" id="585013"/>
    <lineage>
        <taxon>Eukaryota</taxon>
        <taxon>Fungi</taxon>
        <taxon>Dikarya</taxon>
        <taxon>Basidiomycota</taxon>
        <taxon>Agaricomycotina</taxon>
        <taxon>Agaricomycetes</taxon>
        <taxon>Agaricomycetidae</taxon>
        <taxon>Agaricales</taxon>
        <taxon>Marasmiineae</taxon>
        <taxon>Marasmiaceae</taxon>
        <taxon>Marasmius</taxon>
    </lineage>
</organism>
<keyword evidence="2" id="KW-1185">Reference proteome</keyword>
<protein>
    <submittedName>
        <fullName evidence="1">Uncharacterized protein</fullName>
    </submittedName>
</protein>
<dbReference type="EMBL" id="JBAHYK010000707">
    <property type="protein sequence ID" value="KAL0571846.1"/>
    <property type="molecule type" value="Genomic_DNA"/>
</dbReference>
<gene>
    <name evidence="1" type="ORF">V5O48_010114</name>
</gene>
<proteinExistence type="predicted"/>
<evidence type="ECO:0000313" key="1">
    <source>
        <dbReference type="EMBL" id="KAL0571846.1"/>
    </source>
</evidence>